<dbReference type="EMBL" id="QFNK01000127">
    <property type="protein sequence ID" value="PZO86133.1"/>
    <property type="molecule type" value="Genomic_DNA"/>
</dbReference>
<reference evidence="1 2" key="1">
    <citation type="submission" date="2017-08" db="EMBL/GenBank/DDBJ databases">
        <title>Infants hospitalized years apart are colonized by the same room-sourced microbial strains.</title>
        <authorList>
            <person name="Brooks B."/>
            <person name="Olm M.R."/>
            <person name="Firek B.A."/>
            <person name="Baker R."/>
            <person name="Thomas B.C."/>
            <person name="Morowitz M.J."/>
            <person name="Banfield J.F."/>
        </authorList>
    </citation>
    <scope>NUCLEOTIDE SEQUENCE [LARGE SCALE GENOMIC DNA]</scope>
    <source>
        <strain evidence="1">S2_018_000_R2_104</strain>
    </source>
</reference>
<evidence type="ECO:0000313" key="1">
    <source>
        <dbReference type="EMBL" id="PZO86133.1"/>
    </source>
</evidence>
<comment type="caution">
    <text evidence="1">The sequence shown here is derived from an EMBL/GenBank/DDBJ whole genome shotgun (WGS) entry which is preliminary data.</text>
</comment>
<protein>
    <submittedName>
        <fullName evidence="1">Uncharacterized protein</fullName>
    </submittedName>
</protein>
<name>A0A2W4ZUM3_9BACT</name>
<gene>
    <name evidence="1" type="ORF">DI626_06835</name>
</gene>
<sequence length="116" mass="13447">MSIHEVALDFDNPVDIEAAKRKLSPIYRVAAERVDEWKEREVHALEKRNATQNPLSWLFWQIRYLSAVGNGAESERCRDGLYDPHWGCLTAKDDAKAKAESYQTIIRDHNRRTHGL</sequence>
<dbReference type="AlphaFoldDB" id="A0A2W4ZUM3"/>
<proteinExistence type="predicted"/>
<accession>A0A2W4ZUM3</accession>
<dbReference type="Proteomes" id="UP000249557">
    <property type="component" value="Unassembled WGS sequence"/>
</dbReference>
<organism evidence="1 2">
    <name type="scientific">Micavibrio aeruginosavorus</name>
    <dbReference type="NCBI Taxonomy" id="349221"/>
    <lineage>
        <taxon>Bacteria</taxon>
        <taxon>Pseudomonadati</taxon>
        <taxon>Bdellovibrionota</taxon>
        <taxon>Bdellovibrionia</taxon>
        <taxon>Bdellovibrionales</taxon>
        <taxon>Pseudobdellovibrionaceae</taxon>
        <taxon>Micavibrio</taxon>
    </lineage>
</organism>
<evidence type="ECO:0000313" key="2">
    <source>
        <dbReference type="Proteomes" id="UP000249557"/>
    </source>
</evidence>